<accession>A0A556U920</accession>
<organism evidence="10 11">
    <name type="scientific">Bagarius yarrelli</name>
    <name type="common">Goonch</name>
    <name type="synonym">Bagrus yarrelli</name>
    <dbReference type="NCBI Taxonomy" id="175774"/>
    <lineage>
        <taxon>Eukaryota</taxon>
        <taxon>Metazoa</taxon>
        <taxon>Chordata</taxon>
        <taxon>Craniata</taxon>
        <taxon>Vertebrata</taxon>
        <taxon>Euteleostomi</taxon>
        <taxon>Actinopterygii</taxon>
        <taxon>Neopterygii</taxon>
        <taxon>Teleostei</taxon>
        <taxon>Ostariophysi</taxon>
        <taxon>Siluriformes</taxon>
        <taxon>Sisoridae</taxon>
        <taxon>Sisorinae</taxon>
        <taxon>Bagarius</taxon>
    </lineage>
</organism>
<dbReference type="GO" id="GO:0000118">
    <property type="term" value="C:histone deacetylase complex"/>
    <property type="evidence" value="ECO:0007669"/>
    <property type="project" value="TreeGrafter"/>
</dbReference>
<dbReference type="GO" id="GO:0003714">
    <property type="term" value="F:transcription corepressor activity"/>
    <property type="evidence" value="ECO:0007669"/>
    <property type="project" value="TreeGrafter"/>
</dbReference>
<comment type="caution">
    <text evidence="10">The sequence shown here is derived from an EMBL/GenBank/DDBJ whole genome shotgun (WGS) entry which is preliminary data.</text>
</comment>
<evidence type="ECO:0000259" key="9">
    <source>
        <dbReference type="PROSITE" id="PS51293"/>
    </source>
</evidence>
<dbReference type="Proteomes" id="UP000319801">
    <property type="component" value="Unassembled WGS sequence"/>
</dbReference>
<gene>
    <name evidence="10" type="ORF">Baya_8764</name>
</gene>
<protein>
    <submittedName>
        <fullName evidence="10">Transcriptional-regulating factor 1</fullName>
    </submittedName>
</protein>
<dbReference type="PROSITE" id="PS50157">
    <property type="entry name" value="ZINC_FINGER_C2H2_2"/>
    <property type="match status" value="2"/>
</dbReference>
<evidence type="ECO:0000256" key="4">
    <source>
        <dbReference type="ARBA" id="ARBA00023242"/>
    </source>
</evidence>
<dbReference type="InterPro" id="IPR017884">
    <property type="entry name" value="SANT_dom"/>
</dbReference>
<dbReference type="InterPro" id="IPR013087">
    <property type="entry name" value="Znf_C2H2_type"/>
</dbReference>
<feature type="domain" description="C2H2-type" evidence="7">
    <location>
        <begin position="438"/>
        <end position="465"/>
    </location>
</feature>
<evidence type="ECO:0000259" key="8">
    <source>
        <dbReference type="PROSITE" id="PS51156"/>
    </source>
</evidence>
<dbReference type="PANTHER" id="PTHR16089">
    <property type="entry name" value="REST COREPRESSOR COREST PROTEIN-RELATED"/>
    <property type="match status" value="1"/>
</dbReference>
<feature type="compositionally biased region" description="Basic and acidic residues" evidence="6">
    <location>
        <begin position="764"/>
        <end position="774"/>
    </location>
</feature>
<dbReference type="Pfam" id="PF01448">
    <property type="entry name" value="ELM2"/>
    <property type="match status" value="1"/>
</dbReference>
<evidence type="ECO:0000256" key="6">
    <source>
        <dbReference type="SAM" id="MobiDB-lite"/>
    </source>
</evidence>
<feature type="region of interest" description="Disordered" evidence="6">
    <location>
        <begin position="759"/>
        <end position="781"/>
    </location>
</feature>
<evidence type="ECO:0000256" key="2">
    <source>
        <dbReference type="ARBA" id="ARBA00023015"/>
    </source>
</evidence>
<dbReference type="EMBL" id="VCAZ01000065">
    <property type="protein sequence ID" value="TSO25141.1"/>
    <property type="molecule type" value="Genomic_DNA"/>
</dbReference>
<reference evidence="10 11" key="1">
    <citation type="journal article" date="2019" name="Genome Biol. Evol.">
        <title>Whole-Genome Sequencing of the Giant Devil Catfish, Bagarius yarrelli.</title>
        <authorList>
            <person name="Jiang W."/>
            <person name="Lv Y."/>
            <person name="Cheng L."/>
            <person name="Yang K."/>
            <person name="Chao B."/>
            <person name="Wang X."/>
            <person name="Li Y."/>
            <person name="Pan X."/>
            <person name="You X."/>
            <person name="Zhang Y."/>
            <person name="Yang J."/>
            <person name="Li J."/>
            <person name="Zhang X."/>
            <person name="Liu S."/>
            <person name="Sun C."/>
            <person name="Yang J."/>
            <person name="Shi Q."/>
        </authorList>
    </citation>
    <scope>NUCLEOTIDE SEQUENCE [LARGE SCALE GENOMIC DNA]</scope>
    <source>
        <strain evidence="10">JWS20170419001</strain>
        <tissue evidence="10">Muscle</tissue>
    </source>
</reference>
<feature type="domain" description="SANT" evidence="9">
    <location>
        <begin position="727"/>
        <end position="748"/>
    </location>
</feature>
<comment type="subcellular location">
    <subcellularLocation>
        <location evidence="1">Nucleus</location>
    </subcellularLocation>
</comment>
<dbReference type="PROSITE" id="PS51156">
    <property type="entry name" value="ELM2"/>
    <property type="match status" value="1"/>
</dbReference>
<feature type="compositionally biased region" description="Polar residues" evidence="6">
    <location>
        <begin position="832"/>
        <end position="854"/>
    </location>
</feature>
<dbReference type="GO" id="GO:0006357">
    <property type="term" value="P:regulation of transcription by RNA polymerase II"/>
    <property type="evidence" value="ECO:0007669"/>
    <property type="project" value="TreeGrafter"/>
</dbReference>
<feature type="compositionally biased region" description="Polar residues" evidence="6">
    <location>
        <begin position="251"/>
        <end position="273"/>
    </location>
</feature>
<feature type="region of interest" description="Disordered" evidence="6">
    <location>
        <begin position="826"/>
        <end position="854"/>
    </location>
</feature>
<dbReference type="GO" id="GO:0008270">
    <property type="term" value="F:zinc ion binding"/>
    <property type="evidence" value="ECO:0007669"/>
    <property type="project" value="UniProtKB-KW"/>
</dbReference>
<dbReference type="SMART" id="SM01189">
    <property type="entry name" value="ELM2"/>
    <property type="match status" value="1"/>
</dbReference>
<keyword evidence="5" id="KW-0862">Zinc</keyword>
<proteinExistence type="predicted"/>
<keyword evidence="5" id="KW-0479">Metal-binding</keyword>
<evidence type="ECO:0000259" key="7">
    <source>
        <dbReference type="PROSITE" id="PS50157"/>
    </source>
</evidence>
<feature type="region of interest" description="Disordered" evidence="6">
    <location>
        <begin position="234"/>
        <end position="273"/>
    </location>
</feature>
<feature type="domain" description="ELM2" evidence="8">
    <location>
        <begin position="647"/>
        <end position="737"/>
    </location>
</feature>
<evidence type="ECO:0000256" key="1">
    <source>
        <dbReference type="ARBA" id="ARBA00004123"/>
    </source>
</evidence>
<evidence type="ECO:0000256" key="3">
    <source>
        <dbReference type="ARBA" id="ARBA00023163"/>
    </source>
</evidence>
<dbReference type="InterPro" id="IPR051066">
    <property type="entry name" value="Trans_reg/Corepressor"/>
</dbReference>
<dbReference type="GO" id="GO:0005667">
    <property type="term" value="C:transcription regulator complex"/>
    <property type="evidence" value="ECO:0007669"/>
    <property type="project" value="TreeGrafter"/>
</dbReference>
<evidence type="ECO:0000313" key="11">
    <source>
        <dbReference type="Proteomes" id="UP000319801"/>
    </source>
</evidence>
<feature type="region of interest" description="Disordered" evidence="6">
    <location>
        <begin position="136"/>
        <end position="155"/>
    </location>
</feature>
<dbReference type="OrthoDB" id="10258692at2759"/>
<evidence type="ECO:0000313" key="10">
    <source>
        <dbReference type="EMBL" id="TSO25141.1"/>
    </source>
</evidence>
<feature type="domain" description="C2H2-type" evidence="7">
    <location>
        <begin position="861"/>
        <end position="888"/>
    </location>
</feature>
<evidence type="ECO:0000256" key="5">
    <source>
        <dbReference type="PROSITE-ProRule" id="PRU00042"/>
    </source>
</evidence>
<keyword evidence="11" id="KW-1185">Reference proteome</keyword>
<keyword evidence="2" id="KW-0805">Transcription regulation</keyword>
<dbReference type="SMART" id="SM00355">
    <property type="entry name" value="ZnF_C2H2"/>
    <property type="match status" value="2"/>
</dbReference>
<keyword evidence="4" id="KW-0539">Nucleus</keyword>
<dbReference type="PROSITE" id="PS51293">
    <property type="entry name" value="SANT"/>
    <property type="match status" value="1"/>
</dbReference>
<sequence>MTENLYEINDLTNSSNSLNVTRCGYPIHSTSLQPTPVFTHVNQRFVQSPTTPQNEHSSLLDVAHDEGFWNHTQLETSPSSMLNETINSQVVYPFNVSESLHGLDTFSKTFFAKKNNINSLQEKTSENNQLSEILLSPQRGTPTSGSDRDPFSPVTMHSRPQCYNQLMHYHLDRQNIAYNPYQSQHYGYQHHRPQLRENNLVSVPFNKSQGQYPLQHQENQLPQQHQFTLYSLSQQKQQMPVDLQEGHESAGSPTNGYTQEQKASEHTVFQSHTSQNFLPLSHRSDLYQQQQANEPTHSFSFKQNASFEYPYEASDNMPRFVTQTEEFYMDLSYTHKQEDFCSSHYQHVGSGVNQTAQSPAPRGAVLRHLNSYSPACEQMFSSNIEENQPKHYYRLDLNVINFIKYFTINFRLYVFILAYFFVFDRTESQMADGTKTMLKCIFCHREFKSLPALNGHMRSHGGFRTNPLLKTNDEKINLPEEVSLTDPMVFPVTVPVKDYSVPIKFHNQLKHNDLNASHESPSHVSVNITIIKKIFAEEGAAKREKKRYRHCLVPLVISPCGAGLGSRGPVLFQSQMRSPSSCGDGIPYTPPPMLSPIRPGSGLFISVNAEHPCTGAQTVFQVRLHKDSDKHDSNATLESGNNSSCKPRINIGCNFQAEIPDIQSLSKVPEDVHRANLLWKPCYLDTPAKKQRVDDLLKMACSSVLPGGGTNTEYTLHCLFESCGDVMVKTKSVAQCVEYYYTWKAKLRLGKKLGTVPITPGQAKENRGHLKEANARQPAHKRKTNIGGLKFTELSENISEVPKSGPIFYSHEHNQSNIVELCNSPAEHNRSKSTQHFAPGSVKSSPSNSFTSGDTESNLIFPCSECEKVFLKVKSRNAHMKTHRQPEDPQFWQLDNCPEQENMTESSSPTVGPLPVTHYSVSCSNN</sequence>
<keyword evidence="3" id="KW-0804">Transcription</keyword>
<dbReference type="PANTHER" id="PTHR16089:SF19">
    <property type="entry name" value="TRANSCRIPTIONAL-REGULATING FACTOR 1"/>
    <property type="match status" value="1"/>
</dbReference>
<dbReference type="PROSITE" id="PS00028">
    <property type="entry name" value="ZINC_FINGER_C2H2_1"/>
    <property type="match status" value="2"/>
</dbReference>
<keyword evidence="5" id="KW-0863">Zinc-finger</keyword>
<dbReference type="AlphaFoldDB" id="A0A556U920"/>
<name>A0A556U920_BAGYA</name>
<dbReference type="Pfam" id="PF13912">
    <property type="entry name" value="zf-C2H2_6"/>
    <property type="match status" value="2"/>
</dbReference>
<dbReference type="InterPro" id="IPR000949">
    <property type="entry name" value="ELM2_dom"/>
</dbReference>